<dbReference type="Pfam" id="PF00106">
    <property type="entry name" value="adh_short"/>
    <property type="match status" value="1"/>
</dbReference>
<gene>
    <name evidence="4" type="ORF">EW026_g1514</name>
</gene>
<evidence type="ECO:0000313" key="4">
    <source>
        <dbReference type="EMBL" id="THH01125.1"/>
    </source>
</evidence>
<evidence type="ECO:0000313" key="5">
    <source>
        <dbReference type="Proteomes" id="UP000309038"/>
    </source>
</evidence>
<dbReference type="InterPro" id="IPR036291">
    <property type="entry name" value="NAD(P)-bd_dom_sf"/>
</dbReference>
<accession>A0A4S4KR86</accession>
<dbReference type="AlphaFoldDB" id="A0A4S4KR86"/>
<dbReference type="InterPro" id="IPR002347">
    <property type="entry name" value="SDR_fam"/>
</dbReference>
<dbReference type="Gene3D" id="3.40.50.720">
    <property type="entry name" value="NAD(P)-binding Rossmann-like Domain"/>
    <property type="match status" value="1"/>
</dbReference>
<keyword evidence="5" id="KW-1185">Reference proteome</keyword>
<evidence type="ECO:0008006" key="6">
    <source>
        <dbReference type="Google" id="ProtNLM"/>
    </source>
</evidence>
<dbReference type="Proteomes" id="UP000309038">
    <property type="component" value="Unassembled WGS sequence"/>
</dbReference>
<dbReference type="PANTHER" id="PTHR24320">
    <property type="entry name" value="RETINOL DEHYDROGENASE"/>
    <property type="match status" value="1"/>
</dbReference>
<comment type="similarity">
    <text evidence="1">Belongs to the short-chain dehydrogenases/reductases (SDR) family.</text>
</comment>
<proteinExistence type="inferred from homology"/>
<reference evidence="4 5" key="1">
    <citation type="submission" date="2019-02" db="EMBL/GenBank/DDBJ databases">
        <title>Genome sequencing of the rare red list fungi Phlebia centrifuga.</title>
        <authorList>
            <person name="Buettner E."/>
            <person name="Kellner H."/>
        </authorList>
    </citation>
    <scope>NUCLEOTIDE SEQUENCE [LARGE SCALE GENOMIC DNA]</scope>
    <source>
        <strain evidence="4 5">DSM 108282</strain>
    </source>
</reference>
<dbReference type="PRINTS" id="PR00081">
    <property type="entry name" value="GDHRDH"/>
</dbReference>
<organism evidence="4 5">
    <name type="scientific">Hermanssonia centrifuga</name>
    <dbReference type="NCBI Taxonomy" id="98765"/>
    <lineage>
        <taxon>Eukaryota</taxon>
        <taxon>Fungi</taxon>
        <taxon>Dikarya</taxon>
        <taxon>Basidiomycota</taxon>
        <taxon>Agaricomycotina</taxon>
        <taxon>Agaricomycetes</taxon>
        <taxon>Polyporales</taxon>
        <taxon>Meruliaceae</taxon>
        <taxon>Hermanssonia</taxon>
    </lineage>
</organism>
<evidence type="ECO:0000256" key="3">
    <source>
        <dbReference type="ARBA" id="ARBA00023002"/>
    </source>
</evidence>
<evidence type="ECO:0000256" key="1">
    <source>
        <dbReference type="ARBA" id="ARBA00006484"/>
    </source>
</evidence>
<dbReference type="SUPFAM" id="SSF51735">
    <property type="entry name" value="NAD(P)-binding Rossmann-fold domains"/>
    <property type="match status" value="1"/>
</dbReference>
<dbReference type="GO" id="GO:0016491">
    <property type="term" value="F:oxidoreductase activity"/>
    <property type="evidence" value="ECO:0007669"/>
    <property type="project" value="UniProtKB-KW"/>
</dbReference>
<dbReference type="EMBL" id="SGPJ01000031">
    <property type="protein sequence ID" value="THH01125.1"/>
    <property type="molecule type" value="Genomic_DNA"/>
</dbReference>
<name>A0A4S4KR86_9APHY</name>
<protein>
    <recommendedName>
        <fullName evidence="6">NAD(P)-binding protein</fullName>
    </recommendedName>
</protein>
<dbReference type="PANTHER" id="PTHR24320:SF282">
    <property type="entry name" value="WW DOMAIN-CONTAINING OXIDOREDUCTASE"/>
    <property type="match status" value="1"/>
</dbReference>
<keyword evidence="2" id="KW-0521">NADP</keyword>
<sequence>MSGMLTNAFPPKPTWSVDESPDLSGQIIIVTGGNTGIGKETSKALLTHNAKVYIAGRNKEKVEEAIQDLLQETGKQAHALQLDLADLKAIKQAAEDFQTKETQLHVLFNSAGVMFPPIEMVTADGYDLQFGTNVLGHFYFTRLLTPMLLSTAASTPGGKVRVINTSSMGHLMGNKHIDYETLKDGPQRVKMGTQKLYFQSKFAAEFGGKYMIPWARVGEARKETKDPKVGAELWAWLESQVKGV</sequence>
<comment type="caution">
    <text evidence="4">The sequence shown here is derived from an EMBL/GenBank/DDBJ whole genome shotgun (WGS) entry which is preliminary data.</text>
</comment>
<keyword evidence="3" id="KW-0560">Oxidoreductase</keyword>
<evidence type="ECO:0000256" key="2">
    <source>
        <dbReference type="ARBA" id="ARBA00022857"/>
    </source>
</evidence>